<dbReference type="PANTHER" id="PTHR43126:SF1">
    <property type="entry name" value="D-ALANYL-D-ALANINE DIPEPTIDASE"/>
    <property type="match status" value="1"/>
</dbReference>
<dbReference type="InterPro" id="IPR000755">
    <property type="entry name" value="A_A_dipeptidase"/>
</dbReference>
<evidence type="ECO:0000256" key="7">
    <source>
        <dbReference type="ARBA" id="ARBA00023316"/>
    </source>
</evidence>
<sequence length="224" mass="25749">MIRFIANSIFYIFVNFQITSWVCLLAPLMGQTSIRELVNIKDILPDIELDLKYATTDNFTGQKLYTTDECYLALGAINQLQLVQDSLRKIHLHNGINYPDGLGVKVWDGYRPRSVQYLMWEIVPDPQYVADPATGSSHNRGGAIDLTLIDFATKEELELPTAFDHFGEEAHHSYTNLSEHVIANRELLRNLMTELGGFSLYSAEWWHYKYVPSNEFPLLDFQLK</sequence>
<feature type="transmembrane region" description="Helical" evidence="8">
    <location>
        <begin position="9"/>
        <end position="29"/>
    </location>
</feature>
<dbReference type="SUPFAM" id="SSF55166">
    <property type="entry name" value="Hedgehog/DD-peptidase"/>
    <property type="match status" value="1"/>
</dbReference>
<dbReference type="InterPro" id="IPR009045">
    <property type="entry name" value="Zn_M74/Hedgehog-like"/>
</dbReference>
<keyword evidence="1" id="KW-0645">Protease</keyword>
<evidence type="ECO:0000256" key="5">
    <source>
        <dbReference type="ARBA" id="ARBA00022997"/>
    </source>
</evidence>
<evidence type="ECO:0000256" key="4">
    <source>
        <dbReference type="ARBA" id="ARBA00022833"/>
    </source>
</evidence>
<name>A0A381YWY9_9ZZZZ</name>
<keyword evidence="2" id="KW-0479">Metal-binding</keyword>
<dbReference type="AlphaFoldDB" id="A0A381YWY9"/>
<protein>
    <recommendedName>
        <fullName evidence="10">Peptidase M15B domain-containing protein</fullName>
    </recommendedName>
</protein>
<dbReference type="HAMAP" id="MF_01924">
    <property type="entry name" value="A_A_dipeptidase"/>
    <property type="match status" value="1"/>
</dbReference>
<dbReference type="Gene3D" id="3.30.1380.10">
    <property type="match status" value="1"/>
</dbReference>
<keyword evidence="8" id="KW-1133">Transmembrane helix</keyword>
<evidence type="ECO:0000256" key="2">
    <source>
        <dbReference type="ARBA" id="ARBA00022723"/>
    </source>
</evidence>
<dbReference type="GO" id="GO:0016805">
    <property type="term" value="F:dipeptidase activity"/>
    <property type="evidence" value="ECO:0007669"/>
    <property type="project" value="UniProtKB-KW"/>
</dbReference>
<keyword evidence="4" id="KW-0862">Zinc</keyword>
<dbReference type="PIRSF" id="PIRSF026671">
    <property type="entry name" value="AA_dipeptidase"/>
    <property type="match status" value="1"/>
</dbReference>
<dbReference type="GO" id="GO:0071555">
    <property type="term" value="P:cell wall organization"/>
    <property type="evidence" value="ECO:0007669"/>
    <property type="project" value="UniProtKB-KW"/>
</dbReference>
<keyword evidence="8" id="KW-0812">Transmembrane</keyword>
<accession>A0A381YWY9</accession>
<gene>
    <name evidence="9" type="ORF">METZ01_LOCUS133995</name>
</gene>
<organism evidence="9">
    <name type="scientific">marine metagenome</name>
    <dbReference type="NCBI Taxonomy" id="408172"/>
    <lineage>
        <taxon>unclassified sequences</taxon>
        <taxon>metagenomes</taxon>
        <taxon>ecological metagenomes</taxon>
    </lineage>
</organism>
<evidence type="ECO:0000256" key="6">
    <source>
        <dbReference type="ARBA" id="ARBA00023049"/>
    </source>
</evidence>
<evidence type="ECO:0008006" key="10">
    <source>
        <dbReference type="Google" id="ProtNLM"/>
    </source>
</evidence>
<dbReference type="PANTHER" id="PTHR43126">
    <property type="entry name" value="D-ALANYL-D-ALANINE DIPEPTIDASE"/>
    <property type="match status" value="1"/>
</dbReference>
<dbReference type="GO" id="GO:0006508">
    <property type="term" value="P:proteolysis"/>
    <property type="evidence" value="ECO:0007669"/>
    <property type="project" value="UniProtKB-KW"/>
</dbReference>
<dbReference type="EMBL" id="UINC01019192">
    <property type="protein sequence ID" value="SVA81141.1"/>
    <property type="molecule type" value="Genomic_DNA"/>
</dbReference>
<reference evidence="9" key="1">
    <citation type="submission" date="2018-05" db="EMBL/GenBank/DDBJ databases">
        <authorList>
            <person name="Lanie J.A."/>
            <person name="Ng W.-L."/>
            <person name="Kazmierczak K.M."/>
            <person name="Andrzejewski T.M."/>
            <person name="Davidsen T.M."/>
            <person name="Wayne K.J."/>
            <person name="Tettelin H."/>
            <person name="Glass J.I."/>
            <person name="Rusch D."/>
            <person name="Podicherti R."/>
            <person name="Tsui H.-C.T."/>
            <person name="Winkler M.E."/>
        </authorList>
    </citation>
    <scope>NUCLEOTIDE SEQUENCE</scope>
</reference>
<keyword evidence="7" id="KW-0961">Cell wall biogenesis/degradation</keyword>
<proteinExistence type="inferred from homology"/>
<dbReference type="Pfam" id="PF01427">
    <property type="entry name" value="Peptidase_M15"/>
    <property type="match status" value="1"/>
</dbReference>
<evidence type="ECO:0000256" key="1">
    <source>
        <dbReference type="ARBA" id="ARBA00022670"/>
    </source>
</evidence>
<keyword evidence="6" id="KW-0482">Metalloprotease</keyword>
<evidence type="ECO:0000313" key="9">
    <source>
        <dbReference type="EMBL" id="SVA81141.1"/>
    </source>
</evidence>
<keyword evidence="8" id="KW-0472">Membrane</keyword>
<dbReference type="CDD" id="cd14840">
    <property type="entry name" value="D-Ala-D-Ala_dipeptidase_Aad"/>
    <property type="match status" value="1"/>
</dbReference>
<evidence type="ECO:0000256" key="3">
    <source>
        <dbReference type="ARBA" id="ARBA00022801"/>
    </source>
</evidence>
<keyword evidence="3" id="KW-0378">Hydrolase</keyword>
<dbReference type="GO" id="GO:0046872">
    <property type="term" value="F:metal ion binding"/>
    <property type="evidence" value="ECO:0007669"/>
    <property type="project" value="UniProtKB-KW"/>
</dbReference>
<dbReference type="GO" id="GO:0008237">
    <property type="term" value="F:metallopeptidase activity"/>
    <property type="evidence" value="ECO:0007669"/>
    <property type="project" value="UniProtKB-KW"/>
</dbReference>
<evidence type="ECO:0000256" key="8">
    <source>
        <dbReference type="SAM" id="Phobius"/>
    </source>
</evidence>
<keyword evidence="5" id="KW-0224">Dipeptidase</keyword>